<dbReference type="RefSeq" id="WP_053603912.1">
    <property type="nucleotide sequence ID" value="NZ_CP012600.1"/>
</dbReference>
<organism evidence="9 10">
    <name type="scientific">Bacillus gobiensis</name>
    <dbReference type="NCBI Taxonomy" id="1441095"/>
    <lineage>
        <taxon>Bacteria</taxon>
        <taxon>Bacillati</taxon>
        <taxon>Bacillota</taxon>
        <taxon>Bacilli</taxon>
        <taxon>Bacillales</taxon>
        <taxon>Bacillaceae</taxon>
        <taxon>Bacillus</taxon>
    </lineage>
</organism>
<keyword evidence="10" id="KW-1185">Reference proteome</keyword>
<dbReference type="Gene3D" id="1.10.3730.20">
    <property type="match status" value="1"/>
</dbReference>
<sequence>MSRAKVEKAETSSQMSVNRQAVIGIFLMVSGTVCFASKSIFIKWAYELGATPEATLWFRQFFATPLFFIIFMMYRSKLPVKPQKGEIVKACLAGLLCFFLSPLFDFTGLHYVSAIVERILIMSYPIFVLIISAFSRKQMISILDLTVILVVNAGLFLAIGGWDTSLLNANILGATLILLSSITYAMYLFLSGRLVKKIGGIRMNLYGMLTASLAMVIYLGIKQASLESVNLLSFRPSVYGVFFIIAVVATVIPFILMLEGIKRIGAERGAMISMSGPVLTIVFGAFFLGEHLSMIQWAGCLLVLITISIVEWKKVKTLNVK</sequence>
<evidence type="ECO:0000256" key="2">
    <source>
        <dbReference type="ARBA" id="ARBA00007362"/>
    </source>
</evidence>
<dbReference type="STRING" id="1441095.AM592_11455"/>
<feature type="transmembrane region" description="Helical" evidence="7">
    <location>
        <begin position="110"/>
        <end position="134"/>
    </location>
</feature>
<evidence type="ECO:0000256" key="1">
    <source>
        <dbReference type="ARBA" id="ARBA00004651"/>
    </source>
</evidence>
<evidence type="ECO:0000256" key="4">
    <source>
        <dbReference type="ARBA" id="ARBA00022692"/>
    </source>
</evidence>
<evidence type="ECO:0000256" key="6">
    <source>
        <dbReference type="ARBA" id="ARBA00023136"/>
    </source>
</evidence>
<keyword evidence="3" id="KW-1003">Cell membrane</keyword>
<feature type="transmembrane region" description="Helical" evidence="7">
    <location>
        <begin position="86"/>
        <end position="104"/>
    </location>
</feature>
<keyword evidence="6 7" id="KW-0472">Membrane</keyword>
<feature type="transmembrane region" description="Helical" evidence="7">
    <location>
        <begin position="56"/>
        <end position="74"/>
    </location>
</feature>
<keyword evidence="4 7" id="KW-0812">Transmembrane</keyword>
<feature type="transmembrane region" description="Helical" evidence="7">
    <location>
        <begin position="294"/>
        <end position="312"/>
    </location>
</feature>
<feature type="transmembrane region" description="Helical" evidence="7">
    <location>
        <begin position="21"/>
        <end position="44"/>
    </location>
</feature>
<feature type="transmembrane region" description="Helical" evidence="7">
    <location>
        <begin position="141"/>
        <end position="159"/>
    </location>
</feature>
<dbReference type="OrthoDB" id="2896277at2"/>
<dbReference type="InterPro" id="IPR000620">
    <property type="entry name" value="EamA_dom"/>
</dbReference>
<comment type="similarity">
    <text evidence="2">Belongs to the EamA transporter family.</text>
</comment>
<dbReference type="PANTHER" id="PTHR42920:SF5">
    <property type="entry name" value="EAMA DOMAIN-CONTAINING PROTEIN"/>
    <property type="match status" value="1"/>
</dbReference>
<reference evidence="9 10" key="2">
    <citation type="journal article" date="2016" name="Int. J. Syst. Evol. Microbiol.">
        <title>Bacillus gobiensis sp. nov., isolated from a soil sample.</title>
        <authorList>
            <person name="Liu B."/>
            <person name="Liu G.H."/>
            <person name="Cetin S."/>
            <person name="Schumann P."/>
            <person name="Pan Z.Z."/>
            <person name="Chen Q.Q."/>
        </authorList>
    </citation>
    <scope>NUCLEOTIDE SEQUENCE [LARGE SCALE GENOMIC DNA]</scope>
    <source>
        <strain evidence="9 10">FJAT-4402</strain>
    </source>
</reference>
<feature type="domain" description="EamA" evidence="8">
    <location>
        <begin position="172"/>
        <end position="310"/>
    </location>
</feature>
<dbReference type="PATRIC" id="fig|1441095.3.peg.2492"/>
<comment type="subcellular location">
    <subcellularLocation>
        <location evidence="1">Cell membrane</location>
        <topology evidence="1">Multi-pass membrane protein</topology>
    </subcellularLocation>
</comment>
<evidence type="ECO:0000259" key="8">
    <source>
        <dbReference type="Pfam" id="PF00892"/>
    </source>
</evidence>
<dbReference type="InterPro" id="IPR051258">
    <property type="entry name" value="Diverse_Substrate_Transporter"/>
</dbReference>
<evidence type="ECO:0000256" key="3">
    <source>
        <dbReference type="ARBA" id="ARBA00022475"/>
    </source>
</evidence>
<feature type="transmembrane region" description="Helical" evidence="7">
    <location>
        <begin position="171"/>
        <end position="191"/>
    </location>
</feature>
<evidence type="ECO:0000313" key="10">
    <source>
        <dbReference type="Proteomes" id="UP000067625"/>
    </source>
</evidence>
<dbReference type="Pfam" id="PF00892">
    <property type="entry name" value="EamA"/>
    <property type="match status" value="2"/>
</dbReference>
<reference evidence="10" key="1">
    <citation type="submission" date="2015-08" db="EMBL/GenBank/DDBJ databases">
        <title>Genome sequencing project for genomic taxonomy and phylogenomics of Bacillus-like bacteria.</title>
        <authorList>
            <person name="Liu B."/>
            <person name="Wang J."/>
            <person name="Zhu Y."/>
            <person name="Liu G."/>
            <person name="Chen Q."/>
            <person name="Chen Z."/>
            <person name="Lan J."/>
            <person name="Che J."/>
            <person name="Ge C."/>
            <person name="Shi H."/>
            <person name="Pan Z."/>
            <person name="Liu X."/>
        </authorList>
    </citation>
    <scope>NUCLEOTIDE SEQUENCE [LARGE SCALE GENOMIC DNA]</scope>
    <source>
        <strain evidence="10">FJAT-4402</strain>
    </source>
</reference>
<dbReference type="GO" id="GO:0005886">
    <property type="term" value="C:plasma membrane"/>
    <property type="evidence" value="ECO:0007669"/>
    <property type="project" value="UniProtKB-SubCell"/>
</dbReference>
<dbReference type="AlphaFoldDB" id="A0A0M3R9W2"/>
<feature type="transmembrane region" description="Helical" evidence="7">
    <location>
        <begin position="203"/>
        <end position="221"/>
    </location>
</feature>
<protein>
    <recommendedName>
        <fullName evidence="8">EamA domain-containing protein</fullName>
    </recommendedName>
</protein>
<gene>
    <name evidence="9" type="ORF">AM592_11455</name>
</gene>
<evidence type="ECO:0000313" key="9">
    <source>
        <dbReference type="EMBL" id="ALC82132.1"/>
    </source>
</evidence>
<feature type="transmembrane region" description="Helical" evidence="7">
    <location>
        <begin position="241"/>
        <end position="258"/>
    </location>
</feature>
<keyword evidence="5 7" id="KW-1133">Transmembrane helix</keyword>
<name>A0A0M3R9W2_9BACI</name>
<dbReference type="SUPFAM" id="SSF103481">
    <property type="entry name" value="Multidrug resistance efflux transporter EmrE"/>
    <property type="match status" value="2"/>
</dbReference>
<evidence type="ECO:0000256" key="7">
    <source>
        <dbReference type="SAM" id="Phobius"/>
    </source>
</evidence>
<feature type="domain" description="EamA" evidence="8">
    <location>
        <begin position="23"/>
        <end position="158"/>
    </location>
</feature>
<evidence type="ECO:0000256" key="5">
    <source>
        <dbReference type="ARBA" id="ARBA00022989"/>
    </source>
</evidence>
<dbReference type="EMBL" id="CP012600">
    <property type="protein sequence ID" value="ALC82132.1"/>
    <property type="molecule type" value="Genomic_DNA"/>
</dbReference>
<accession>A0A0M3R9W2</accession>
<dbReference type="PANTHER" id="PTHR42920">
    <property type="entry name" value="OS03G0707200 PROTEIN-RELATED"/>
    <property type="match status" value="1"/>
</dbReference>
<dbReference type="InterPro" id="IPR037185">
    <property type="entry name" value="EmrE-like"/>
</dbReference>
<feature type="transmembrane region" description="Helical" evidence="7">
    <location>
        <begin position="270"/>
        <end position="288"/>
    </location>
</feature>
<dbReference type="Proteomes" id="UP000067625">
    <property type="component" value="Chromosome"/>
</dbReference>
<proteinExistence type="inferred from homology"/>